<feature type="compositionally biased region" description="Polar residues" evidence="1">
    <location>
        <begin position="59"/>
        <end position="69"/>
    </location>
</feature>
<reference evidence="2 3" key="1">
    <citation type="submission" date="2024-02" db="EMBL/GenBank/DDBJ databases">
        <authorList>
            <person name="Daric V."/>
            <person name="Darras S."/>
        </authorList>
    </citation>
    <scope>NUCLEOTIDE SEQUENCE [LARGE SCALE GENOMIC DNA]</scope>
</reference>
<protein>
    <submittedName>
        <fullName evidence="2">Uncharacterized protein</fullName>
    </submittedName>
</protein>
<dbReference type="Proteomes" id="UP001642483">
    <property type="component" value="Unassembled WGS sequence"/>
</dbReference>
<proteinExistence type="predicted"/>
<evidence type="ECO:0000313" key="3">
    <source>
        <dbReference type="Proteomes" id="UP001642483"/>
    </source>
</evidence>
<organism evidence="2 3">
    <name type="scientific">Clavelina lepadiformis</name>
    <name type="common">Light-bulb sea squirt</name>
    <name type="synonym">Ascidia lepadiformis</name>
    <dbReference type="NCBI Taxonomy" id="159417"/>
    <lineage>
        <taxon>Eukaryota</taxon>
        <taxon>Metazoa</taxon>
        <taxon>Chordata</taxon>
        <taxon>Tunicata</taxon>
        <taxon>Ascidiacea</taxon>
        <taxon>Aplousobranchia</taxon>
        <taxon>Clavelinidae</taxon>
        <taxon>Clavelina</taxon>
    </lineage>
</organism>
<dbReference type="EMBL" id="CAWYQH010000001">
    <property type="protein sequence ID" value="CAK8672341.1"/>
    <property type="molecule type" value="Genomic_DNA"/>
</dbReference>
<accession>A0ABP0EXZ6</accession>
<sequence>MGDLVQSRDQPGPLQVYQRFSVTSLHEKEKHWKTHDIRKELNRVIKPSDQAKPSHVRSMISSDFSSNEV</sequence>
<gene>
    <name evidence="2" type="ORF">CVLEPA_LOCUS1298</name>
</gene>
<name>A0ABP0EXZ6_CLALP</name>
<evidence type="ECO:0000256" key="1">
    <source>
        <dbReference type="SAM" id="MobiDB-lite"/>
    </source>
</evidence>
<feature type="region of interest" description="Disordered" evidence="1">
    <location>
        <begin position="44"/>
        <end position="69"/>
    </location>
</feature>
<keyword evidence="3" id="KW-1185">Reference proteome</keyword>
<evidence type="ECO:0000313" key="2">
    <source>
        <dbReference type="EMBL" id="CAK8672341.1"/>
    </source>
</evidence>
<comment type="caution">
    <text evidence="2">The sequence shown here is derived from an EMBL/GenBank/DDBJ whole genome shotgun (WGS) entry which is preliminary data.</text>
</comment>